<dbReference type="Pfam" id="PF00149">
    <property type="entry name" value="Metallophos"/>
    <property type="match status" value="1"/>
</dbReference>
<evidence type="ECO:0000313" key="2">
    <source>
        <dbReference type="EMBL" id="MBE9464257.1"/>
    </source>
</evidence>
<dbReference type="Gene3D" id="3.60.21.10">
    <property type="match status" value="1"/>
</dbReference>
<keyword evidence="3" id="KW-1185">Reference proteome</keyword>
<name>A0ABR9WFI1_9BACT</name>
<organism evidence="2 3">
    <name type="scientific">Dyadobacter subterraneus</name>
    <dbReference type="NCBI Taxonomy" id="2773304"/>
    <lineage>
        <taxon>Bacteria</taxon>
        <taxon>Pseudomonadati</taxon>
        <taxon>Bacteroidota</taxon>
        <taxon>Cytophagia</taxon>
        <taxon>Cytophagales</taxon>
        <taxon>Spirosomataceae</taxon>
        <taxon>Dyadobacter</taxon>
    </lineage>
</organism>
<dbReference type="InterPro" id="IPR050126">
    <property type="entry name" value="Ap4A_hydrolase"/>
</dbReference>
<dbReference type="SUPFAM" id="SSF56300">
    <property type="entry name" value="Metallo-dependent phosphatases"/>
    <property type="match status" value="1"/>
</dbReference>
<gene>
    <name evidence="2" type="ORF">IEE83_20410</name>
</gene>
<dbReference type="RefSeq" id="WP_194122329.1">
    <property type="nucleotide sequence ID" value="NZ_JACYGY010000001.1"/>
</dbReference>
<dbReference type="PANTHER" id="PTHR42850:SF4">
    <property type="entry name" value="ZINC-DEPENDENT ENDOPOLYPHOSPHATASE"/>
    <property type="match status" value="1"/>
</dbReference>
<reference evidence="3" key="1">
    <citation type="submission" date="2023-07" db="EMBL/GenBank/DDBJ databases">
        <title>Dyadobacter sp. nov 'subterranea' isolated from contaminted grondwater.</title>
        <authorList>
            <person name="Szabo I."/>
            <person name="Al-Omari J."/>
            <person name="Szerdahelyi S.G."/>
            <person name="Rado J."/>
        </authorList>
    </citation>
    <scope>NUCLEOTIDE SEQUENCE [LARGE SCALE GENOMIC DNA]</scope>
    <source>
        <strain evidence="3">UP-52</strain>
    </source>
</reference>
<feature type="domain" description="Calcineurin-like phosphoesterase" evidence="1">
    <location>
        <begin position="4"/>
        <end position="190"/>
    </location>
</feature>
<dbReference type="PANTHER" id="PTHR42850">
    <property type="entry name" value="METALLOPHOSPHOESTERASE"/>
    <property type="match status" value="1"/>
</dbReference>
<dbReference type="EMBL" id="JACYGY010000001">
    <property type="protein sequence ID" value="MBE9464257.1"/>
    <property type="molecule type" value="Genomic_DNA"/>
</dbReference>
<comment type="caution">
    <text evidence="2">The sequence shown here is derived from an EMBL/GenBank/DDBJ whole genome shotgun (WGS) entry which is preliminary data.</text>
</comment>
<accession>A0ABR9WFI1</accession>
<proteinExistence type="predicted"/>
<protein>
    <submittedName>
        <fullName evidence="2">Serine/threonine protein phosphatase</fullName>
    </submittedName>
</protein>
<dbReference type="InterPro" id="IPR004843">
    <property type="entry name" value="Calcineurin-like_PHP"/>
</dbReference>
<evidence type="ECO:0000313" key="3">
    <source>
        <dbReference type="Proteomes" id="UP000634134"/>
    </source>
</evidence>
<evidence type="ECO:0000259" key="1">
    <source>
        <dbReference type="Pfam" id="PF00149"/>
    </source>
</evidence>
<dbReference type="CDD" id="cd00144">
    <property type="entry name" value="MPP_PPP_family"/>
    <property type="match status" value="1"/>
</dbReference>
<dbReference type="InterPro" id="IPR029052">
    <property type="entry name" value="Metallo-depent_PP-like"/>
</dbReference>
<sequence>MQGRTLVIGDIHGAYQALIQVLERTELTSSDKLIFVGDYVDGWPETALVIEHLIKLSEKHFCIFIKGNHDVWCQSWLAGDEPDKAWLENRGNSTILSYRDFDQKSRSRHLDFFSNLKDYYLDEKNRLFIHAGFTSVKGLLEETFSYNFNNDRTLLETAMAMDKNLTTDSVFYPKRLALFSEIFIGHTPTIKYNIDVPMNGGNLWDVDTGAAKDGKISVMDIDTKEFWQSDKVKDLYQI</sequence>
<dbReference type="Proteomes" id="UP000634134">
    <property type="component" value="Unassembled WGS sequence"/>
</dbReference>